<evidence type="ECO:0000256" key="2">
    <source>
        <dbReference type="SAM" id="Phobius"/>
    </source>
</evidence>
<feature type="transmembrane region" description="Helical" evidence="2">
    <location>
        <begin position="52"/>
        <end position="71"/>
    </location>
</feature>
<dbReference type="Gene3D" id="2.40.40.10">
    <property type="entry name" value="RlpA-like domain"/>
    <property type="match status" value="1"/>
</dbReference>
<sequence>MALILIKFENLTLIVYIRYNFNKKLLSGEGKVIVNLKELILKRFSNGPKTKVIALITAVALLSITSVTVALTRKTLTINVDGKEQTFVTYKGTVQDVLNEQGIKVEEKDSIKPALNEKVQEDSIITLKKAVPIKIVCGNSEVQVNTSQETVKDVLESESDLLKDNGINFSEGLDEVSPKLDSKVEGDLTIQVVNVEKQQKKEMETIAYETVVEKDSKLMAGNTEVKTQGNNGQKEVTYEVVYKDGVEANRQVTSTKTISEPTTQVVVQGTGTILTASRGDGSGKKSITCSATAYSGGGVTSSGKRTSRDASGISTIAVDPTVIPIGSKVYVDGYGYAIAADTGGAIKGNKVDLYFNSEGECSSWGRKQVQVKIIAYPGEW</sequence>
<dbReference type="AlphaFoldDB" id="A0A6N2YC05"/>
<dbReference type="InterPro" id="IPR011098">
    <property type="entry name" value="G5_dom"/>
</dbReference>
<evidence type="ECO:0000313" key="4">
    <source>
        <dbReference type="EMBL" id="VYT63717.1"/>
    </source>
</evidence>
<feature type="domain" description="G5" evidence="3">
    <location>
        <begin position="192"/>
        <end position="272"/>
    </location>
</feature>
<dbReference type="InterPro" id="IPR051933">
    <property type="entry name" value="Resuscitation_pf_RpfB"/>
</dbReference>
<dbReference type="GO" id="GO:0019867">
    <property type="term" value="C:outer membrane"/>
    <property type="evidence" value="ECO:0007669"/>
    <property type="project" value="InterPro"/>
</dbReference>
<accession>A0A6N2YC05</accession>
<dbReference type="SMART" id="SM01208">
    <property type="entry name" value="G5"/>
    <property type="match status" value="1"/>
</dbReference>
<organism evidence="4">
    <name type="scientific">Clostridium butyricum</name>
    <dbReference type="NCBI Taxonomy" id="1492"/>
    <lineage>
        <taxon>Bacteria</taxon>
        <taxon>Bacillati</taxon>
        <taxon>Bacillota</taxon>
        <taxon>Clostridia</taxon>
        <taxon>Eubacteriales</taxon>
        <taxon>Clostridiaceae</taxon>
        <taxon>Clostridium</taxon>
    </lineage>
</organism>
<keyword evidence="2" id="KW-0472">Membrane</keyword>
<evidence type="ECO:0000259" key="3">
    <source>
        <dbReference type="PROSITE" id="PS51109"/>
    </source>
</evidence>
<dbReference type="PANTHER" id="PTHR39160:SF4">
    <property type="entry name" value="RESUSCITATION-PROMOTING FACTOR RPFB"/>
    <property type="match status" value="1"/>
</dbReference>
<dbReference type="Pfam" id="PF03990">
    <property type="entry name" value="DUF348"/>
    <property type="match status" value="1"/>
</dbReference>
<gene>
    <name evidence="4" type="primary">yocH_2</name>
    <name evidence="4" type="ORF">CBLFYP62_00335</name>
</gene>
<dbReference type="Pfam" id="PF06725">
    <property type="entry name" value="3D"/>
    <property type="match status" value="1"/>
</dbReference>
<keyword evidence="2" id="KW-1133">Transmembrane helix</keyword>
<dbReference type="InterPro" id="IPR036908">
    <property type="entry name" value="RlpA-like_sf"/>
</dbReference>
<dbReference type="CDD" id="cd22786">
    <property type="entry name" value="DPBB_YuiC-like"/>
    <property type="match status" value="1"/>
</dbReference>
<keyword evidence="1" id="KW-0732">Signal</keyword>
<dbReference type="Pfam" id="PF07501">
    <property type="entry name" value="G5"/>
    <property type="match status" value="1"/>
</dbReference>
<proteinExistence type="predicted"/>
<dbReference type="PANTHER" id="PTHR39160">
    <property type="entry name" value="CELL WALL-BINDING PROTEIN YOCH"/>
    <property type="match status" value="1"/>
</dbReference>
<name>A0A6N2YC05_CLOBU</name>
<dbReference type="Gene3D" id="2.20.230.10">
    <property type="entry name" value="Resuscitation-promoting factor rpfb"/>
    <property type="match status" value="1"/>
</dbReference>
<dbReference type="GO" id="GO:0004553">
    <property type="term" value="F:hydrolase activity, hydrolyzing O-glycosyl compounds"/>
    <property type="evidence" value="ECO:0007669"/>
    <property type="project" value="InterPro"/>
</dbReference>
<dbReference type="InterPro" id="IPR010611">
    <property type="entry name" value="3D_dom"/>
</dbReference>
<keyword evidence="2" id="KW-0812">Transmembrane</keyword>
<evidence type="ECO:0000256" key="1">
    <source>
        <dbReference type="ARBA" id="ARBA00022729"/>
    </source>
</evidence>
<dbReference type="EMBL" id="CACRTU010000006">
    <property type="protein sequence ID" value="VYT63717.1"/>
    <property type="molecule type" value="Genomic_DNA"/>
</dbReference>
<dbReference type="GO" id="GO:0009254">
    <property type="term" value="P:peptidoglycan turnover"/>
    <property type="evidence" value="ECO:0007669"/>
    <property type="project" value="InterPro"/>
</dbReference>
<dbReference type="SUPFAM" id="SSF50685">
    <property type="entry name" value="Barwin-like endoglucanases"/>
    <property type="match status" value="1"/>
</dbReference>
<reference evidence="4" key="1">
    <citation type="submission" date="2019-11" db="EMBL/GenBank/DDBJ databases">
        <authorList>
            <person name="Feng L."/>
        </authorList>
    </citation>
    <scope>NUCLEOTIDE SEQUENCE</scope>
    <source>
        <strain evidence="4">CButyricumLFYP62</strain>
    </source>
</reference>
<dbReference type="PROSITE" id="PS51109">
    <property type="entry name" value="G5"/>
    <property type="match status" value="1"/>
</dbReference>
<protein>
    <submittedName>
        <fullName evidence="4">Cell wall-binding protein YocH</fullName>
    </submittedName>
</protein>
<dbReference type="InterPro" id="IPR007137">
    <property type="entry name" value="DUF348"/>
</dbReference>